<feature type="region of interest" description="Disordered" evidence="1">
    <location>
        <begin position="1"/>
        <end position="26"/>
    </location>
</feature>
<reference evidence="4 5" key="1">
    <citation type="submission" date="2023-06" db="EMBL/GenBank/DDBJ databases">
        <title>Microbacterium sp. nov., isolated from a waste landfill.</title>
        <authorList>
            <person name="Wen W."/>
        </authorList>
    </citation>
    <scope>NUCLEOTIDE SEQUENCE [LARGE SCALE GENOMIC DNA]</scope>
    <source>
        <strain evidence="4 5">ASV49</strain>
    </source>
</reference>
<evidence type="ECO:0000259" key="2">
    <source>
        <dbReference type="Pfam" id="PF04542"/>
    </source>
</evidence>
<dbReference type="InterPro" id="IPR007627">
    <property type="entry name" value="RNA_pol_sigma70_r2"/>
</dbReference>
<dbReference type="Gene3D" id="1.10.1740.10">
    <property type="match status" value="1"/>
</dbReference>
<dbReference type="Gene3D" id="1.10.10.10">
    <property type="entry name" value="Winged helix-like DNA-binding domain superfamily/Winged helix DNA-binding domain"/>
    <property type="match status" value="1"/>
</dbReference>
<dbReference type="Proteomes" id="UP001235064">
    <property type="component" value="Unassembled WGS sequence"/>
</dbReference>
<dbReference type="InterPro" id="IPR013325">
    <property type="entry name" value="RNA_pol_sigma_r2"/>
</dbReference>
<gene>
    <name evidence="4" type="ORF">QSV35_18365</name>
</gene>
<dbReference type="NCBIfam" id="TIGR02937">
    <property type="entry name" value="sigma70-ECF"/>
    <property type="match status" value="1"/>
</dbReference>
<dbReference type="InterPro" id="IPR013324">
    <property type="entry name" value="RNA_pol_sigma_r3/r4-like"/>
</dbReference>
<dbReference type="Pfam" id="PF04542">
    <property type="entry name" value="Sigma70_r2"/>
    <property type="match status" value="1"/>
</dbReference>
<dbReference type="SUPFAM" id="SSF88946">
    <property type="entry name" value="Sigma2 domain of RNA polymerase sigma factors"/>
    <property type="match status" value="1"/>
</dbReference>
<dbReference type="PANTHER" id="PTHR47756:SF2">
    <property type="entry name" value="BLL6612 PROTEIN"/>
    <property type="match status" value="1"/>
</dbReference>
<name>A0ABT7N3L8_9MICO</name>
<organism evidence="4 5">
    <name type="scientific">Microbacterium candidum</name>
    <dbReference type="NCBI Taxonomy" id="3041922"/>
    <lineage>
        <taxon>Bacteria</taxon>
        <taxon>Bacillati</taxon>
        <taxon>Actinomycetota</taxon>
        <taxon>Actinomycetes</taxon>
        <taxon>Micrococcales</taxon>
        <taxon>Microbacteriaceae</taxon>
        <taxon>Microbacterium</taxon>
    </lineage>
</organism>
<evidence type="ECO:0000313" key="4">
    <source>
        <dbReference type="EMBL" id="MDL9981299.1"/>
    </source>
</evidence>
<accession>A0ABT7N3L8</accession>
<evidence type="ECO:0000256" key="1">
    <source>
        <dbReference type="SAM" id="MobiDB-lite"/>
    </source>
</evidence>
<dbReference type="InterPro" id="IPR046531">
    <property type="entry name" value="DUF6596"/>
</dbReference>
<keyword evidence="5" id="KW-1185">Reference proteome</keyword>
<proteinExistence type="predicted"/>
<feature type="domain" description="DUF6596" evidence="3">
    <location>
        <begin position="207"/>
        <end position="308"/>
    </location>
</feature>
<evidence type="ECO:0000313" key="5">
    <source>
        <dbReference type="Proteomes" id="UP001235064"/>
    </source>
</evidence>
<dbReference type="SUPFAM" id="SSF88659">
    <property type="entry name" value="Sigma3 and sigma4 domains of RNA polymerase sigma factors"/>
    <property type="match status" value="1"/>
</dbReference>
<evidence type="ECO:0000259" key="3">
    <source>
        <dbReference type="Pfam" id="PF20239"/>
    </source>
</evidence>
<dbReference type="PANTHER" id="PTHR47756">
    <property type="entry name" value="BLL6612 PROTEIN-RELATED"/>
    <property type="match status" value="1"/>
</dbReference>
<comment type="caution">
    <text evidence="4">The sequence shown here is derived from an EMBL/GenBank/DDBJ whole genome shotgun (WGS) entry which is preliminary data.</text>
</comment>
<dbReference type="Pfam" id="PF20239">
    <property type="entry name" value="DUF6596"/>
    <property type="match status" value="1"/>
</dbReference>
<sequence>MSSGEPAGRAGERAAAASAPADAVRASVPGDRVDAAVDAAWRIEWPQLVAVLTRLLGDIGAAEDVAQDAHLAALEQWPRDGVPANPGAWLTTTAKRRAIDRIRRDGTLARKRPLLETEVLLETADEPEEVSDDLLRMFFTACHPVLPRASQVALTLRMVGGLTTEEIARAYVQPTATIVRRISRAKRTIQDAGIPYAVPEGPELTARLDAVLEVVYLVFNEGYAATAGDDWMRTELCFDALRLARILGGLMPTEPEVFGLAALLELQASRLRARHDPAGRLVLLHDQDRTRWDRLLIRRGFAALARAHTLARSRAEPPGPYALQAAIAAAHAMATTPDDTDWRRIAGLYAVLAARRPSPIVELNRAVAVAEVYGPTAGLELVDAVAGTGTIDGYHLLHAVRGDLLERLGRSAEARAEFVRAAELTENAAERAMLEARASGV</sequence>
<dbReference type="InterPro" id="IPR014284">
    <property type="entry name" value="RNA_pol_sigma-70_dom"/>
</dbReference>
<feature type="domain" description="RNA polymerase sigma-70 region 2" evidence="2">
    <location>
        <begin position="46"/>
        <end position="105"/>
    </location>
</feature>
<dbReference type="InterPro" id="IPR036388">
    <property type="entry name" value="WH-like_DNA-bd_sf"/>
</dbReference>
<dbReference type="EMBL" id="JASXSZ010000007">
    <property type="protein sequence ID" value="MDL9981299.1"/>
    <property type="molecule type" value="Genomic_DNA"/>
</dbReference>
<protein>
    <submittedName>
        <fullName evidence="4">Sigma-70 family RNA polymerase sigma factor</fullName>
    </submittedName>
</protein>